<dbReference type="GO" id="GO:0046872">
    <property type="term" value="F:metal ion binding"/>
    <property type="evidence" value="ECO:0007669"/>
    <property type="project" value="UniProtKB-KW"/>
</dbReference>
<dbReference type="InterPro" id="IPR017854">
    <property type="entry name" value="Metalthion_dom_sf"/>
</dbReference>
<keyword evidence="1" id="KW-0479">Metal-binding</keyword>
<dbReference type="EMBL" id="JANHEB010000103">
    <property type="protein sequence ID" value="MCQ6288926.1"/>
    <property type="molecule type" value="Genomic_DNA"/>
</dbReference>
<dbReference type="Proteomes" id="UP001204643">
    <property type="component" value="Unassembled WGS sequence"/>
</dbReference>
<evidence type="ECO:0000256" key="2">
    <source>
        <dbReference type="ARBA" id="ARBA00022851"/>
    </source>
</evidence>
<dbReference type="SUPFAM" id="SSF57868">
    <property type="entry name" value="Metallothionein"/>
    <property type="match status" value="1"/>
</dbReference>
<dbReference type="AlphaFoldDB" id="A0A9X7QML5"/>
<protein>
    <submittedName>
        <fullName evidence="4">Metallothionein</fullName>
    </submittedName>
</protein>
<keyword evidence="2" id="KW-0480">Metal-thiolate cluster</keyword>
<evidence type="ECO:0000256" key="1">
    <source>
        <dbReference type="ARBA" id="ARBA00022723"/>
    </source>
</evidence>
<proteinExistence type="predicted"/>
<reference evidence="3" key="2">
    <citation type="submission" date="2022-07" db="EMBL/GenBank/DDBJ databases">
        <title>Identification and characterization of Bacillus thuringiensis and other Bacillus cereus group isolates from spinach by whole genome sequencing.</title>
        <authorList>
            <person name="Zao X."/>
            <person name="Zervas A."/>
            <person name="Hendriks M."/>
            <person name="Rajkovic A."/>
            <person name="Van Overbeek L."/>
            <person name="Hendriksen N.B."/>
            <person name="Uyttendaele M."/>
        </authorList>
    </citation>
    <scope>NUCLEOTIDE SEQUENCE</scope>
    <source>
        <strain evidence="3">781001F-1</strain>
    </source>
</reference>
<gene>
    <name evidence="4" type="ORF">D0437_28060</name>
    <name evidence="3" type="ORF">NPM19_30560</name>
</gene>
<organism evidence="4 5">
    <name type="scientific">Bacillus cereus</name>
    <dbReference type="NCBI Taxonomy" id="1396"/>
    <lineage>
        <taxon>Bacteria</taxon>
        <taxon>Bacillati</taxon>
        <taxon>Bacillota</taxon>
        <taxon>Bacilli</taxon>
        <taxon>Bacillales</taxon>
        <taxon>Bacillaceae</taxon>
        <taxon>Bacillus</taxon>
        <taxon>Bacillus cereus group</taxon>
    </lineage>
</organism>
<evidence type="ECO:0000313" key="4">
    <source>
        <dbReference type="EMBL" id="QDZ76690.1"/>
    </source>
</evidence>
<name>A0A9X7QML5_BACCE</name>
<reference evidence="4 5" key="1">
    <citation type="journal article" date="2019" name="Ecotoxicol. Environ. Saf.">
        <title>Microbial characterization of heavy metal resistant bacterial strains isolated from an electroplating wastewater treatment plant.</title>
        <authorList>
            <person name="Cai X."/>
            <person name="Zheng X."/>
            <person name="Zhang D."/>
            <person name="Iqbal W."/>
            <person name="Liu C."/>
            <person name="Yang B."/>
            <person name="Zhao X."/>
            <person name="Lu X."/>
            <person name="Mao Y."/>
        </authorList>
    </citation>
    <scope>NUCLEOTIDE SEQUENCE [LARGE SCALE GENOMIC DNA]</scope>
    <source>
        <strain evidence="4 5">Co1-1</strain>
    </source>
</reference>
<evidence type="ECO:0000313" key="3">
    <source>
        <dbReference type="EMBL" id="MCQ6288926.1"/>
    </source>
</evidence>
<accession>A0A9X7QML5</accession>
<dbReference type="EMBL" id="CP031778">
    <property type="protein sequence ID" value="QDZ76690.1"/>
    <property type="molecule type" value="Genomic_DNA"/>
</dbReference>
<dbReference type="RefSeq" id="WP_208742686.1">
    <property type="nucleotide sequence ID" value="NZ_CP031778.1"/>
</dbReference>
<evidence type="ECO:0000313" key="5">
    <source>
        <dbReference type="Proteomes" id="UP000321735"/>
    </source>
</evidence>
<dbReference type="Proteomes" id="UP000321735">
    <property type="component" value="Chromosome"/>
</dbReference>
<sequence length="44" mass="5305">MNNKMIVKETCEHCHCLLSVWMYWEYYGKKYCSEACQHLDNKGS</sequence>